<evidence type="ECO:0000313" key="2">
    <source>
        <dbReference type="Proteomes" id="UP000006352"/>
    </source>
</evidence>
<name>J4GWD9_9APHY</name>
<accession>J4GWD9</accession>
<proteinExistence type="predicted"/>
<organism evidence="1 2">
    <name type="scientific">Fibroporia radiculosa</name>
    <dbReference type="NCBI Taxonomy" id="599839"/>
    <lineage>
        <taxon>Eukaryota</taxon>
        <taxon>Fungi</taxon>
        <taxon>Dikarya</taxon>
        <taxon>Basidiomycota</taxon>
        <taxon>Agaricomycotina</taxon>
        <taxon>Agaricomycetes</taxon>
        <taxon>Polyporales</taxon>
        <taxon>Fibroporiaceae</taxon>
        <taxon>Fibroporia</taxon>
    </lineage>
</organism>
<dbReference type="RefSeq" id="XP_012185248.1">
    <property type="nucleotide sequence ID" value="XM_012329858.1"/>
</dbReference>
<sequence length="112" mass="11941">MGWTLQIGSAPFEPLLTALGAQDDDGQADHWVCPNLTALAMRGCHSHGDGVAKLVQMVEARNPEAGGAGGGVVPMRLKHLELYDCTTLGPDVLKWLKTRIEDVVCTEPAFDG</sequence>
<gene>
    <name evidence="1" type="ORF">FIBRA_08206</name>
</gene>
<keyword evidence="2" id="KW-1185">Reference proteome</keyword>
<dbReference type="STRING" id="599839.J4GWD9"/>
<reference evidence="1 2" key="1">
    <citation type="journal article" date="2012" name="Appl. Environ. Microbiol.">
        <title>Short-read sequencing for genomic analysis of the brown rot fungus Fibroporia radiculosa.</title>
        <authorList>
            <person name="Tang J.D."/>
            <person name="Perkins A.D."/>
            <person name="Sonstegard T.S."/>
            <person name="Schroeder S.G."/>
            <person name="Burgess S.C."/>
            <person name="Diehl S.V."/>
        </authorList>
    </citation>
    <scope>NUCLEOTIDE SEQUENCE [LARGE SCALE GENOMIC DNA]</scope>
    <source>
        <strain evidence="1 2">TFFH 294</strain>
    </source>
</reference>
<dbReference type="HOGENOM" id="CLU_2145901_0_0_1"/>
<protein>
    <submittedName>
        <fullName evidence="1">Uncharacterized protein</fullName>
    </submittedName>
</protein>
<dbReference type="AlphaFoldDB" id="J4GWD9"/>
<evidence type="ECO:0000313" key="1">
    <source>
        <dbReference type="EMBL" id="CCM05965.1"/>
    </source>
</evidence>
<dbReference type="GeneID" id="24100876"/>
<dbReference type="EMBL" id="HE797217">
    <property type="protein sequence ID" value="CCM05965.1"/>
    <property type="molecule type" value="Genomic_DNA"/>
</dbReference>
<dbReference type="InParanoid" id="J4GWD9"/>
<dbReference type="OrthoDB" id="3208947at2759"/>
<dbReference type="Proteomes" id="UP000006352">
    <property type="component" value="Unassembled WGS sequence"/>
</dbReference>